<organism evidence="1 2">
    <name type="scientific">Acorus calamus</name>
    <name type="common">Sweet flag</name>
    <dbReference type="NCBI Taxonomy" id="4465"/>
    <lineage>
        <taxon>Eukaryota</taxon>
        <taxon>Viridiplantae</taxon>
        <taxon>Streptophyta</taxon>
        <taxon>Embryophyta</taxon>
        <taxon>Tracheophyta</taxon>
        <taxon>Spermatophyta</taxon>
        <taxon>Magnoliopsida</taxon>
        <taxon>Liliopsida</taxon>
        <taxon>Acoraceae</taxon>
        <taxon>Acorus</taxon>
    </lineage>
</organism>
<evidence type="ECO:0000313" key="2">
    <source>
        <dbReference type="Proteomes" id="UP001180020"/>
    </source>
</evidence>
<keyword evidence="2" id="KW-1185">Reference proteome</keyword>
<proteinExistence type="predicted"/>
<evidence type="ECO:0000313" key="1">
    <source>
        <dbReference type="EMBL" id="KAK1324843.1"/>
    </source>
</evidence>
<dbReference type="AlphaFoldDB" id="A0AAV9FIZ2"/>
<gene>
    <name evidence="1" type="ORF">QJS10_CPA01g01497</name>
</gene>
<dbReference type="EMBL" id="JAUJYO010000001">
    <property type="protein sequence ID" value="KAK1324843.1"/>
    <property type="molecule type" value="Genomic_DNA"/>
</dbReference>
<accession>A0AAV9FIZ2</accession>
<name>A0AAV9FIZ2_ACOCL</name>
<comment type="caution">
    <text evidence="1">The sequence shown here is derived from an EMBL/GenBank/DDBJ whole genome shotgun (WGS) entry which is preliminary data.</text>
</comment>
<protein>
    <submittedName>
        <fullName evidence="1">Uncharacterized protein</fullName>
    </submittedName>
</protein>
<reference evidence="1" key="2">
    <citation type="submission" date="2023-06" db="EMBL/GenBank/DDBJ databases">
        <authorList>
            <person name="Ma L."/>
            <person name="Liu K.-W."/>
            <person name="Li Z."/>
            <person name="Hsiao Y.-Y."/>
            <person name="Qi Y."/>
            <person name="Fu T."/>
            <person name="Tang G."/>
            <person name="Zhang D."/>
            <person name="Sun W.-H."/>
            <person name="Liu D.-K."/>
            <person name="Li Y."/>
            <person name="Chen G.-Z."/>
            <person name="Liu X.-D."/>
            <person name="Liao X.-Y."/>
            <person name="Jiang Y.-T."/>
            <person name="Yu X."/>
            <person name="Hao Y."/>
            <person name="Huang J."/>
            <person name="Zhao X.-W."/>
            <person name="Ke S."/>
            <person name="Chen Y.-Y."/>
            <person name="Wu W.-L."/>
            <person name="Hsu J.-L."/>
            <person name="Lin Y.-F."/>
            <person name="Huang M.-D."/>
            <person name="Li C.-Y."/>
            <person name="Huang L."/>
            <person name="Wang Z.-W."/>
            <person name="Zhao X."/>
            <person name="Zhong W.-Y."/>
            <person name="Peng D.-H."/>
            <person name="Ahmad S."/>
            <person name="Lan S."/>
            <person name="Zhang J.-S."/>
            <person name="Tsai W.-C."/>
            <person name="Van De Peer Y."/>
            <person name="Liu Z.-J."/>
        </authorList>
    </citation>
    <scope>NUCLEOTIDE SEQUENCE</scope>
    <source>
        <strain evidence="1">CP</strain>
        <tissue evidence="1">Leaves</tissue>
    </source>
</reference>
<sequence>MNLRWSLNKIDQWKVFNVYTTPIGADFVFSGPFLPVVGDNEVMEYVIPSDGA</sequence>
<reference evidence="1" key="1">
    <citation type="journal article" date="2023" name="Nat. Commun.">
        <title>Diploid and tetraploid genomes of Acorus and the evolution of monocots.</title>
        <authorList>
            <person name="Ma L."/>
            <person name="Liu K.W."/>
            <person name="Li Z."/>
            <person name="Hsiao Y.Y."/>
            <person name="Qi Y."/>
            <person name="Fu T."/>
            <person name="Tang G.D."/>
            <person name="Zhang D."/>
            <person name="Sun W.H."/>
            <person name="Liu D.K."/>
            <person name="Li Y."/>
            <person name="Chen G.Z."/>
            <person name="Liu X.D."/>
            <person name="Liao X.Y."/>
            <person name="Jiang Y.T."/>
            <person name="Yu X."/>
            <person name="Hao Y."/>
            <person name="Huang J."/>
            <person name="Zhao X.W."/>
            <person name="Ke S."/>
            <person name="Chen Y.Y."/>
            <person name="Wu W.L."/>
            <person name="Hsu J.L."/>
            <person name="Lin Y.F."/>
            <person name="Huang M.D."/>
            <person name="Li C.Y."/>
            <person name="Huang L."/>
            <person name="Wang Z.W."/>
            <person name="Zhao X."/>
            <person name="Zhong W.Y."/>
            <person name="Peng D.H."/>
            <person name="Ahmad S."/>
            <person name="Lan S."/>
            <person name="Zhang J.S."/>
            <person name="Tsai W.C."/>
            <person name="Van de Peer Y."/>
            <person name="Liu Z.J."/>
        </authorList>
    </citation>
    <scope>NUCLEOTIDE SEQUENCE</scope>
    <source>
        <strain evidence="1">CP</strain>
    </source>
</reference>
<dbReference type="Proteomes" id="UP001180020">
    <property type="component" value="Unassembled WGS sequence"/>
</dbReference>